<keyword evidence="2" id="KW-1185">Reference proteome</keyword>
<dbReference type="AlphaFoldDB" id="A0A432XA96"/>
<dbReference type="RefSeq" id="WP_126756682.1">
    <property type="nucleotide sequence ID" value="NZ_PIPQ01000001.1"/>
</dbReference>
<dbReference type="Proteomes" id="UP000286976">
    <property type="component" value="Unassembled WGS sequence"/>
</dbReference>
<comment type="caution">
    <text evidence="1">The sequence shown here is derived from an EMBL/GenBank/DDBJ whole genome shotgun (WGS) entry which is preliminary data.</text>
</comment>
<reference evidence="1 2" key="1">
    <citation type="journal article" date="2011" name="Front. Microbiol.">
        <title>Genomic signatures of strain selection and enhancement in Bacillus atrophaeus var. globigii, a historical biowarfare simulant.</title>
        <authorList>
            <person name="Gibbons H.S."/>
            <person name="Broomall S.M."/>
            <person name="McNew L.A."/>
            <person name="Daligault H."/>
            <person name="Chapman C."/>
            <person name="Bruce D."/>
            <person name="Karavis M."/>
            <person name="Krepps M."/>
            <person name="McGregor P.A."/>
            <person name="Hong C."/>
            <person name="Park K.H."/>
            <person name="Akmal A."/>
            <person name="Feldman A."/>
            <person name="Lin J.S."/>
            <person name="Chang W.E."/>
            <person name="Higgs B.W."/>
            <person name="Demirev P."/>
            <person name="Lindquist J."/>
            <person name="Liem A."/>
            <person name="Fochler E."/>
            <person name="Read T.D."/>
            <person name="Tapia R."/>
            <person name="Johnson S."/>
            <person name="Bishop-Lilly K.A."/>
            <person name="Detter C."/>
            <person name="Han C."/>
            <person name="Sozhamannan S."/>
            <person name="Rosenzweig C.N."/>
            <person name="Skowronski E.W."/>
        </authorList>
    </citation>
    <scope>NUCLEOTIDE SEQUENCE [LARGE SCALE GENOMIC DNA]</scope>
    <source>
        <strain evidence="1 2">AIT1</strain>
    </source>
</reference>
<evidence type="ECO:0000313" key="1">
    <source>
        <dbReference type="EMBL" id="RUO44279.1"/>
    </source>
</evidence>
<gene>
    <name evidence="1" type="ORF">CWE15_03670</name>
</gene>
<sequence length="80" mass="9161">MSNRKVLWREGPFWSGATSEGSEAADIAFLREGVEALDAPYLEVQFSQRIEKVKQRWPLLNYNLSVLQAVTKFAERNTES</sequence>
<proteinExistence type="predicted"/>
<accession>A0A432XA96</accession>
<name>A0A432XA96_9GAMM</name>
<dbReference type="EMBL" id="PIPQ01000001">
    <property type="protein sequence ID" value="RUO44279.1"/>
    <property type="molecule type" value="Genomic_DNA"/>
</dbReference>
<protein>
    <submittedName>
        <fullName evidence="1">Uncharacterized protein</fullName>
    </submittedName>
</protein>
<organism evidence="1 2">
    <name type="scientific">Aliidiomarina taiwanensis</name>
    <dbReference type="NCBI Taxonomy" id="946228"/>
    <lineage>
        <taxon>Bacteria</taxon>
        <taxon>Pseudomonadati</taxon>
        <taxon>Pseudomonadota</taxon>
        <taxon>Gammaproteobacteria</taxon>
        <taxon>Alteromonadales</taxon>
        <taxon>Idiomarinaceae</taxon>
        <taxon>Aliidiomarina</taxon>
    </lineage>
</organism>
<evidence type="ECO:0000313" key="2">
    <source>
        <dbReference type="Proteomes" id="UP000286976"/>
    </source>
</evidence>